<evidence type="ECO:0000313" key="3">
    <source>
        <dbReference type="Proteomes" id="UP001175000"/>
    </source>
</evidence>
<dbReference type="EMBL" id="JAULSU010000004">
    <property type="protein sequence ID" value="KAK0619726.1"/>
    <property type="molecule type" value="Genomic_DNA"/>
</dbReference>
<feature type="compositionally biased region" description="Gly residues" evidence="1">
    <location>
        <begin position="8"/>
        <end position="21"/>
    </location>
</feature>
<evidence type="ECO:0000256" key="1">
    <source>
        <dbReference type="SAM" id="MobiDB-lite"/>
    </source>
</evidence>
<sequence length="175" mass="18092">MPPIDVDGGNGIGRSPLGGAGEQSQNTASKDAGRGGCGRNMTVAGHDWRAMAALADLATLGSSGFGDSGGHRPGGFGSWRLGIGYGGRPASKIGPPDDEKGGGAKMQGQLSRLWSARRQDGKGQVLWIGTCDVPHNVLCELRTPTVPEAETSEAGRAGNERSQRPNISHDACLFR</sequence>
<protein>
    <submittedName>
        <fullName evidence="2">Uncharacterized protein</fullName>
    </submittedName>
</protein>
<comment type="caution">
    <text evidence="2">The sequence shown here is derived from an EMBL/GenBank/DDBJ whole genome shotgun (WGS) entry which is preliminary data.</text>
</comment>
<proteinExistence type="predicted"/>
<dbReference type="Proteomes" id="UP001175000">
    <property type="component" value="Unassembled WGS sequence"/>
</dbReference>
<feature type="region of interest" description="Disordered" evidence="1">
    <location>
        <begin position="147"/>
        <end position="175"/>
    </location>
</feature>
<organism evidence="2 3">
    <name type="scientific">Immersiella caudata</name>
    <dbReference type="NCBI Taxonomy" id="314043"/>
    <lineage>
        <taxon>Eukaryota</taxon>
        <taxon>Fungi</taxon>
        <taxon>Dikarya</taxon>
        <taxon>Ascomycota</taxon>
        <taxon>Pezizomycotina</taxon>
        <taxon>Sordariomycetes</taxon>
        <taxon>Sordariomycetidae</taxon>
        <taxon>Sordariales</taxon>
        <taxon>Lasiosphaeriaceae</taxon>
        <taxon>Immersiella</taxon>
    </lineage>
</organism>
<reference evidence="2" key="1">
    <citation type="submission" date="2023-06" db="EMBL/GenBank/DDBJ databases">
        <title>Genome-scale phylogeny and comparative genomics of the fungal order Sordariales.</title>
        <authorList>
            <consortium name="Lawrence Berkeley National Laboratory"/>
            <person name="Hensen N."/>
            <person name="Bonometti L."/>
            <person name="Westerberg I."/>
            <person name="Brannstrom I.O."/>
            <person name="Guillou S."/>
            <person name="Cros-Aarteil S."/>
            <person name="Calhoun S."/>
            <person name="Haridas S."/>
            <person name="Kuo A."/>
            <person name="Mondo S."/>
            <person name="Pangilinan J."/>
            <person name="Riley R."/>
            <person name="Labutti K."/>
            <person name="Andreopoulos B."/>
            <person name="Lipzen A."/>
            <person name="Chen C."/>
            <person name="Yanf M."/>
            <person name="Daum C."/>
            <person name="Ng V."/>
            <person name="Clum A."/>
            <person name="Steindorff A."/>
            <person name="Ohm R."/>
            <person name="Martin F."/>
            <person name="Silar P."/>
            <person name="Natvig D."/>
            <person name="Lalanne C."/>
            <person name="Gautier V."/>
            <person name="Ament-Velasquez S.L."/>
            <person name="Kruys A."/>
            <person name="Hutchinson M.I."/>
            <person name="Powell A.J."/>
            <person name="Barry K."/>
            <person name="Miller A.N."/>
            <person name="Grigoriev I.V."/>
            <person name="Debuchy R."/>
            <person name="Gladieux P."/>
            <person name="Thoren M.H."/>
            <person name="Johannesson H."/>
        </authorList>
    </citation>
    <scope>NUCLEOTIDE SEQUENCE</scope>
    <source>
        <strain evidence="2">CBS 606.72</strain>
    </source>
</reference>
<gene>
    <name evidence="2" type="ORF">B0T14DRAFT_211877</name>
</gene>
<feature type="region of interest" description="Disordered" evidence="1">
    <location>
        <begin position="1"/>
        <end position="37"/>
    </location>
</feature>
<evidence type="ECO:0000313" key="2">
    <source>
        <dbReference type="EMBL" id="KAK0619726.1"/>
    </source>
</evidence>
<accession>A0AA39WQL8</accession>
<keyword evidence="3" id="KW-1185">Reference proteome</keyword>
<dbReference type="AlphaFoldDB" id="A0AA39WQL8"/>
<name>A0AA39WQL8_9PEZI</name>